<sequence length="357" mass="40069">MRPPTLLDSGVAPPTVAQHLVLTPEQHISVYSDEQWEEFVLEWATSLDPRYEQLMRNGGANDHGVDIAGFLTDQRFDGPWDCYQCKHYRASLKVSDAYPEIMKVVLGALAGHYTWPRRYRFAAPKGYSTSLANLLHAPGNLKPDFVRELTKPRGPLARQLGEAPIEDVLRFVEDADFSVFGTVQLHELTGGHSQTRWHSVRFGVALPPRPMAPVPAPEPAEHEQRYVEKLLAVYRERHGDPDITSANAGTRPAVRDHYHRQRVAFYSAEALRVFARDSVPDGTFSALQEEIFDGVIDVHDLDHDSGFARLHEVSQAARSLSITSNGLLPVVAVRDRTGICHQLANDDRLDWCRADPQ</sequence>
<evidence type="ECO:0000259" key="1">
    <source>
        <dbReference type="Pfam" id="PF20282"/>
    </source>
</evidence>
<dbReference type="AlphaFoldDB" id="A0A4R4XEI4"/>
<reference evidence="2 3" key="1">
    <citation type="submission" date="2019-02" db="EMBL/GenBank/DDBJ databases">
        <title>Draft genome sequences of novel Actinobacteria.</title>
        <authorList>
            <person name="Sahin N."/>
            <person name="Ay H."/>
            <person name="Saygin H."/>
        </authorList>
    </citation>
    <scope>NUCLEOTIDE SEQUENCE [LARGE SCALE GENOMIC DNA]</scope>
    <source>
        <strain evidence="2 3">16K104</strain>
    </source>
</reference>
<evidence type="ECO:0000313" key="3">
    <source>
        <dbReference type="Proteomes" id="UP000295172"/>
    </source>
</evidence>
<protein>
    <recommendedName>
        <fullName evidence="1">ABC-three component systems C-terminal domain-containing protein</fullName>
    </recommendedName>
</protein>
<dbReference type="EMBL" id="SMKR01000013">
    <property type="protein sequence ID" value="TDD29238.1"/>
    <property type="molecule type" value="Genomic_DNA"/>
</dbReference>
<feature type="domain" description="ABC-three component systems C-terminal" evidence="1">
    <location>
        <begin position="223"/>
        <end position="351"/>
    </location>
</feature>
<accession>A0A4R4XEI4</accession>
<evidence type="ECO:0000313" key="2">
    <source>
        <dbReference type="EMBL" id="TDD29238.1"/>
    </source>
</evidence>
<proteinExistence type="predicted"/>
<dbReference type="InterPro" id="IPR046914">
    <property type="entry name" value="ABC-3C_CTD6"/>
</dbReference>
<comment type="caution">
    <text evidence="2">The sequence shown here is derived from an EMBL/GenBank/DDBJ whole genome shotgun (WGS) entry which is preliminary data.</text>
</comment>
<organism evidence="2 3">
    <name type="scientific">Kribbella turkmenica</name>
    <dbReference type="NCBI Taxonomy" id="2530375"/>
    <lineage>
        <taxon>Bacteria</taxon>
        <taxon>Bacillati</taxon>
        <taxon>Actinomycetota</taxon>
        <taxon>Actinomycetes</taxon>
        <taxon>Propionibacteriales</taxon>
        <taxon>Kribbellaceae</taxon>
        <taxon>Kribbella</taxon>
    </lineage>
</organism>
<name>A0A4R4XEI4_9ACTN</name>
<dbReference type="Proteomes" id="UP000295172">
    <property type="component" value="Unassembled WGS sequence"/>
</dbReference>
<dbReference type="Pfam" id="PF20282">
    <property type="entry name" value="CTD6"/>
    <property type="match status" value="1"/>
</dbReference>
<keyword evidence="3" id="KW-1185">Reference proteome</keyword>
<gene>
    <name evidence="2" type="ORF">E1218_05060</name>
</gene>